<gene>
    <name evidence="5" type="primary">A08p007800.1_BraROA</name>
    <name evidence="5" type="ORF">IGI04_029946</name>
</gene>
<dbReference type="Pfam" id="PF00464">
    <property type="entry name" value="SHMT"/>
    <property type="match status" value="1"/>
</dbReference>
<evidence type="ECO:0000313" key="6">
    <source>
        <dbReference type="Proteomes" id="UP000823674"/>
    </source>
</evidence>
<dbReference type="InterPro" id="IPR015424">
    <property type="entry name" value="PyrdxlP-dep_Trfase"/>
</dbReference>
<comment type="cofactor">
    <cofactor evidence="2">
        <name>pyridoxal 5'-phosphate</name>
        <dbReference type="ChEBI" id="CHEBI:597326"/>
    </cofactor>
</comment>
<organism evidence="5 6">
    <name type="scientific">Brassica rapa subsp. trilocularis</name>
    <dbReference type="NCBI Taxonomy" id="1813537"/>
    <lineage>
        <taxon>Eukaryota</taxon>
        <taxon>Viridiplantae</taxon>
        <taxon>Streptophyta</taxon>
        <taxon>Embryophyta</taxon>
        <taxon>Tracheophyta</taxon>
        <taxon>Spermatophyta</taxon>
        <taxon>Magnoliopsida</taxon>
        <taxon>eudicotyledons</taxon>
        <taxon>Gunneridae</taxon>
        <taxon>Pentapetalae</taxon>
        <taxon>rosids</taxon>
        <taxon>malvids</taxon>
        <taxon>Brassicales</taxon>
        <taxon>Brassicaceae</taxon>
        <taxon>Brassiceae</taxon>
        <taxon>Brassica</taxon>
    </lineage>
</organism>
<evidence type="ECO:0000259" key="4">
    <source>
        <dbReference type="Pfam" id="PF00464"/>
    </source>
</evidence>
<evidence type="ECO:0000256" key="2">
    <source>
        <dbReference type="ARBA" id="ARBA00001933"/>
    </source>
</evidence>
<dbReference type="PANTHER" id="PTHR11680">
    <property type="entry name" value="SERINE HYDROXYMETHYLTRANSFERASE"/>
    <property type="match status" value="1"/>
</dbReference>
<accession>A0ABQ7LS00</accession>
<protein>
    <recommendedName>
        <fullName evidence="4">Serine hydroxymethyltransferase-like domain-containing protein</fullName>
    </recommendedName>
</protein>
<dbReference type="PANTHER" id="PTHR11680:SF7">
    <property type="entry name" value="SERINE HYDROXYMETHYLTRANSFERASE 7"/>
    <property type="match status" value="1"/>
</dbReference>
<proteinExistence type="predicted"/>
<evidence type="ECO:0000313" key="5">
    <source>
        <dbReference type="EMBL" id="KAG5388405.1"/>
    </source>
</evidence>
<evidence type="ECO:0000256" key="1">
    <source>
        <dbReference type="ARBA" id="ARBA00001528"/>
    </source>
</evidence>
<sequence length="349" mass="38849">MKSPVSDYGGTRCVPGFAKGWKPRVQCGTWFERRLKKNLQEDQNTLQVRSSASFDGKGGYVAEAKQKDPGSFGCGRNILKMKSPVSDYGGTRCVPGFAKGWKPRVQCGTWFERRAVIFKTPESIFPSADRSSKIVNVVGAISTLLFFPSLQGGPHNIHIAALAIALKQVAIQENKAYIEQIKKNSQVLTSALLRRKCRLVTGGTDNHLLLWDLTPLGTAHASMQYDMHASSFQRDITTSQQGAKTNGAPEYCTRVSSPVSQTEPLLGHSQMKHTLRLKKTWQEATKSSVPRMVGNLVYRVRPVSAALSVGRREFYVLFVEEGLDFSSIHRKKEARKSFEKVIKLSEKLK</sequence>
<dbReference type="EMBL" id="JADBGQ010000007">
    <property type="protein sequence ID" value="KAG5388405.1"/>
    <property type="molecule type" value="Genomic_DNA"/>
</dbReference>
<keyword evidence="6" id="KW-1185">Reference proteome</keyword>
<keyword evidence="3" id="KW-0663">Pyridoxal phosphate</keyword>
<dbReference type="Gene3D" id="3.40.640.10">
    <property type="entry name" value="Type I PLP-dependent aspartate aminotransferase-like (Major domain)"/>
    <property type="match status" value="1"/>
</dbReference>
<comment type="caution">
    <text evidence="5">The sequence shown here is derived from an EMBL/GenBank/DDBJ whole genome shotgun (WGS) entry which is preliminary data.</text>
</comment>
<dbReference type="SUPFAM" id="SSF53383">
    <property type="entry name" value="PLP-dependent transferases"/>
    <property type="match status" value="1"/>
</dbReference>
<comment type="catalytic activity">
    <reaction evidence="1">
        <text>(6R)-5,10-methylene-5,6,7,8-tetrahydrofolate + glycine + H2O = (6S)-5,6,7,8-tetrahydrofolate + L-serine</text>
        <dbReference type="Rhea" id="RHEA:15481"/>
        <dbReference type="ChEBI" id="CHEBI:15377"/>
        <dbReference type="ChEBI" id="CHEBI:15636"/>
        <dbReference type="ChEBI" id="CHEBI:33384"/>
        <dbReference type="ChEBI" id="CHEBI:57305"/>
        <dbReference type="ChEBI" id="CHEBI:57453"/>
        <dbReference type="EC" id="2.1.2.1"/>
    </reaction>
</comment>
<dbReference type="Gene3D" id="3.90.1150.10">
    <property type="entry name" value="Aspartate Aminotransferase, domain 1"/>
    <property type="match status" value="1"/>
</dbReference>
<evidence type="ECO:0000256" key="3">
    <source>
        <dbReference type="ARBA" id="ARBA00022898"/>
    </source>
</evidence>
<feature type="domain" description="Serine hydroxymethyltransferase-like" evidence="4">
    <location>
        <begin position="146"/>
        <end position="222"/>
    </location>
</feature>
<dbReference type="InterPro" id="IPR039429">
    <property type="entry name" value="SHMT-like_dom"/>
</dbReference>
<reference evidence="5 6" key="1">
    <citation type="submission" date="2021-03" db="EMBL/GenBank/DDBJ databases">
        <authorList>
            <person name="King G.J."/>
            <person name="Bancroft I."/>
            <person name="Baten A."/>
            <person name="Bloomfield J."/>
            <person name="Borpatragohain P."/>
            <person name="He Z."/>
            <person name="Irish N."/>
            <person name="Irwin J."/>
            <person name="Liu K."/>
            <person name="Mauleon R.P."/>
            <person name="Moore J."/>
            <person name="Morris R."/>
            <person name="Ostergaard L."/>
            <person name="Wang B."/>
            <person name="Wells R."/>
        </authorList>
    </citation>
    <scope>NUCLEOTIDE SEQUENCE [LARGE SCALE GENOMIC DNA]</scope>
    <source>
        <strain evidence="5">R-o-18</strain>
        <tissue evidence="5">Leaf</tissue>
    </source>
</reference>
<name>A0ABQ7LS00_BRACM</name>
<dbReference type="Proteomes" id="UP000823674">
    <property type="component" value="Chromosome A08"/>
</dbReference>
<dbReference type="InterPro" id="IPR049943">
    <property type="entry name" value="Ser_HO-MeTrfase-like"/>
</dbReference>
<dbReference type="InterPro" id="IPR015422">
    <property type="entry name" value="PyrdxlP-dep_Trfase_small"/>
</dbReference>
<dbReference type="InterPro" id="IPR015421">
    <property type="entry name" value="PyrdxlP-dep_Trfase_major"/>
</dbReference>